<organism evidence="2 3">
    <name type="scientific">Acinetobacter larvae</name>
    <dbReference type="NCBI Taxonomy" id="1789224"/>
    <lineage>
        <taxon>Bacteria</taxon>
        <taxon>Pseudomonadati</taxon>
        <taxon>Pseudomonadota</taxon>
        <taxon>Gammaproteobacteria</taxon>
        <taxon>Moraxellales</taxon>
        <taxon>Moraxellaceae</taxon>
        <taxon>Acinetobacter</taxon>
    </lineage>
</organism>
<feature type="transmembrane region" description="Helical" evidence="1">
    <location>
        <begin position="68"/>
        <end position="92"/>
    </location>
</feature>
<dbReference type="KEGG" id="ala:BFG52_10800"/>
<feature type="transmembrane region" description="Helical" evidence="1">
    <location>
        <begin position="14"/>
        <end position="35"/>
    </location>
</feature>
<evidence type="ECO:0000313" key="2">
    <source>
        <dbReference type="EMBL" id="AOA58788.1"/>
    </source>
</evidence>
<reference evidence="2 3" key="1">
    <citation type="submission" date="2016-08" db="EMBL/GenBank/DDBJ databases">
        <authorList>
            <person name="Seilhamer J.J."/>
        </authorList>
    </citation>
    <scope>NUCLEOTIDE SEQUENCE [LARGE SCALE GENOMIC DNA]</scope>
    <source>
        <strain evidence="2 3">BRTC-1</strain>
    </source>
</reference>
<feature type="transmembrane region" description="Helical" evidence="1">
    <location>
        <begin position="138"/>
        <end position="155"/>
    </location>
</feature>
<sequence>MPSLLKQTFDIHSAWLNGISFSIMTLSGALGILLLRKYTSIFILKLGTISLIVGNISLLFAIHWTNIVVLFLAALIAGFGFGTSFMGAIRFVAPLALPDERAALMSAFYIESYLAFSIPAILIGLIIQKIGLEMSSNLYIMSIIFLGFVELFFISKQPK</sequence>
<dbReference type="Gene3D" id="1.20.1250.20">
    <property type="entry name" value="MFS general substrate transporter like domains"/>
    <property type="match status" value="1"/>
</dbReference>
<dbReference type="Proteomes" id="UP000093391">
    <property type="component" value="Chromosome"/>
</dbReference>
<dbReference type="InterPro" id="IPR036259">
    <property type="entry name" value="MFS_trans_sf"/>
</dbReference>
<evidence type="ECO:0008006" key="4">
    <source>
        <dbReference type="Google" id="ProtNLM"/>
    </source>
</evidence>
<gene>
    <name evidence="2" type="ORF">BFG52_10800</name>
</gene>
<dbReference type="STRING" id="1789224.BFG52_10800"/>
<dbReference type="AlphaFoldDB" id="A0A1B2M0T2"/>
<evidence type="ECO:0000313" key="3">
    <source>
        <dbReference type="Proteomes" id="UP000093391"/>
    </source>
</evidence>
<accession>A0A1B2M0T2</accession>
<dbReference type="EMBL" id="CP016895">
    <property type="protein sequence ID" value="AOA58788.1"/>
    <property type="molecule type" value="Genomic_DNA"/>
</dbReference>
<protein>
    <recommendedName>
        <fullName evidence="4">Major facilitator superfamily (MFS) profile domain-containing protein</fullName>
    </recommendedName>
</protein>
<feature type="transmembrane region" description="Helical" evidence="1">
    <location>
        <begin position="42"/>
        <end position="62"/>
    </location>
</feature>
<name>A0A1B2M0T2_9GAMM</name>
<keyword evidence="1" id="KW-0472">Membrane</keyword>
<keyword evidence="3" id="KW-1185">Reference proteome</keyword>
<keyword evidence="1" id="KW-0812">Transmembrane</keyword>
<dbReference type="SUPFAM" id="SSF103473">
    <property type="entry name" value="MFS general substrate transporter"/>
    <property type="match status" value="1"/>
</dbReference>
<proteinExistence type="predicted"/>
<feature type="transmembrane region" description="Helical" evidence="1">
    <location>
        <begin position="113"/>
        <end position="132"/>
    </location>
</feature>
<keyword evidence="1" id="KW-1133">Transmembrane helix</keyword>
<evidence type="ECO:0000256" key="1">
    <source>
        <dbReference type="SAM" id="Phobius"/>
    </source>
</evidence>